<gene>
    <name evidence="6" type="ORF">KP509_19G029600</name>
</gene>
<feature type="compositionally biased region" description="Polar residues" evidence="3">
    <location>
        <begin position="16"/>
        <end position="29"/>
    </location>
</feature>
<proteinExistence type="predicted"/>
<accession>A0A8T2SML8</accession>
<dbReference type="Proteomes" id="UP000825935">
    <property type="component" value="Chromosome 19"/>
</dbReference>
<dbReference type="PANTHER" id="PTHR32370">
    <property type="entry name" value="OS12G0117600 PROTEIN"/>
    <property type="match status" value="1"/>
</dbReference>
<evidence type="ECO:0000256" key="3">
    <source>
        <dbReference type="SAM" id="MobiDB-lite"/>
    </source>
</evidence>
<dbReference type="Pfam" id="PF03000">
    <property type="entry name" value="NPH3"/>
    <property type="match status" value="1"/>
</dbReference>
<feature type="region of interest" description="Disordered" evidence="3">
    <location>
        <begin position="1"/>
        <end position="29"/>
    </location>
</feature>
<dbReference type="InterPro" id="IPR011333">
    <property type="entry name" value="SKP1/BTB/POZ_sf"/>
</dbReference>
<comment type="pathway">
    <text evidence="1">Protein modification; protein ubiquitination.</text>
</comment>
<dbReference type="PROSITE" id="PS50097">
    <property type="entry name" value="BTB"/>
    <property type="match status" value="1"/>
</dbReference>
<keyword evidence="2" id="KW-0833">Ubl conjugation pathway</keyword>
<keyword evidence="7" id="KW-1185">Reference proteome</keyword>
<evidence type="ECO:0000259" key="4">
    <source>
        <dbReference type="PROSITE" id="PS50097"/>
    </source>
</evidence>
<feature type="domain" description="BTB" evidence="4">
    <location>
        <begin position="37"/>
        <end position="108"/>
    </location>
</feature>
<organism evidence="6 7">
    <name type="scientific">Ceratopteris richardii</name>
    <name type="common">Triangle waterfern</name>
    <dbReference type="NCBI Taxonomy" id="49495"/>
    <lineage>
        <taxon>Eukaryota</taxon>
        <taxon>Viridiplantae</taxon>
        <taxon>Streptophyta</taxon>
        <taxon>Embryophyta</taxon>
        <taxon>Tracheophyta</taxon>
        <taxon>Polypodiopsida</taxon>
        <taxon>Polypodiidae</taxon>
        <taxon>Polypodiales</taxon>
        <taxon>Pteridineae</taxon>
        <taxon>Pteridaceae</taxon>
        <taxon>Parkerioideae</taxon>
        <taxon>Ceratopteris</taxon>
    </lineage>
</organism>
<dbReference type="InterPro" id="IPR043454">
    <property type="entry name" value="NPH3/RPT2-like"/>
</dbReference>
<dbReference type="AlphaFoldDB" id="A0A8T2SML8"/>
<protein>
    <recommendedName>
        <fullName evidence="8">Phototropic-responsive NPH3 family protein</fullName>
    </recommendedName>
</protein>
<dbReference type="PROSITE" id="PS51649">
    <property type="entry name" value="NPH3"/>
    <property type="match status" value="1"/>
</dbReference>
<evidence type="ECO:0000313" key="7">
    <source>
        <dbReference type="Proteomes" id="UP000825935"/>
    </source>
</evidence>
<evidence type="ECO:0000256" key="2">
    <source>
        <dbReference type="ARBA" id="ARBA00022786"/>
    </source>
</evidence>
<dbReference type="InterPro" id="IPR000210">
    <property type="entry name" value="BTB/POZ_dom"/>
</dbReference>
<evidence type="ECO:0000259" key="5">
    <source>
        <dbReference type="PROSITE" id="PS51649"/>
    </source>
</evidence>
<dbReference type="Pfam" id="PF00651">
    <property type="entry name" value="BTB"/>
    <property type="match status" value="1"/>
</dbReference>
<name>A0A8T2SML8_CERRI</name>
<dbReference type="SUPFAM" id="SSF54695">
    <property type="entry name" value="POZ domain"/>
    <property type="match status" value="1"/>
</dbReference>
<comment type="caution">
    <text evidence="6">The sequence shown here is derived from an EMBL/GenBank/DDBJ whole genome shotgun (WGS) entry which is preliminary data.</text>
</comment>
<sequence length="680" mass="75350">MALSTKGESYLFPRRGSNSTPISKRNPSSGMFSDVQSDLVISVDGVSFSLHKYPLLSRSGRIRKLAEELNESDSLANPMLEFANFPGGPDIFELAAKFCYGINFDITTSNVAQLRCAADFLDMTEDYGIDNLVSRTEAFLEEVVLDNVDKSAQVLHSCESILTWAEDSRIVNRCIDAIASKVCKEQKAYTLTRLEYNSSGRSNKLSNDACSPLKVHAGGHQCRATVEWWADDISSLRIDMFQRVLAAMKSRGLRVESIAGSLMHYAQKVLKPLNKNQQSAEMNSSNKPKAKVFSYGVLNSKAAEHEHRILIESIVSMLPTETNLFPTNFLLTLLRTAIILDTTVACQLDLEKRASSQLEKASVDDILIPTFSNGGECLFDIDVVQRVLATYLQQEDAQDKASSSGIYDTDDIGSPNRRGLMKVAKLIDMYLAEIAPDANLKVSKFLSLAELLPDYSRVIDDGLYRAIDIFLKAHPSISDLDRKKICKLLDCQKLSQEASAHAAQNERLPVQTVVQVLYFEQLRMRTAMAGTRGAEEEQEQQSPSSAGIGGGALFHSKPPPGLPQRRMSEGGRRGLSMTEASPKADTNVNLRNDNRELKLEVARLRLRVNDLEKENAALKQELASRPASSSANSGFFSMFSRKLGRMNLFSTSQSRSSPKPRGSKQKDSRAQPRLRRHSIS</sequence>
<dbReference type="Gene3D" id="3.30.710.10">
    <property type="entry name" value="Potassium Channel Kv1.1, Chain A"/>
    <property type="match status" value="1"/>
</dbReference>
<feature type="region of interest" description="Disordered" evidence="3">
    <location>
        <begin position="647"/>
        <end position="680"/>
    </location>
</feature>
<evidence type="ECO:0000256" key="1">
    <source>
        <dbReference type="ARBA" id="ARBA00004906"/>
    </source>
</evidence>
<reference evidence="6" key="1">
    <citation type="submission" date="2021-08" db="EMBL/GenBank/DDBJ databases">
        <title>WGS assembly of Ceratopteris richardii.</title>
        <authorList>
            <person name="Marchant D.B."/>
            <person name="Chen G."/>
            <person name="Jenkins J."/>
            <person name="Shu S."/>
            <person name="Leebens-Mack J."/>
            <person name="Grimwood J."/>
            <person name="Schmutz J."/>
            <person name="Soltis P."/>
            <person name="Soltis D."/>
            <person name="Chen Z.-H."/>
        </authorList>
    </citation>
    <scope>NUCLEOTIDE SEQUENCE</scope>
    <source>
        <strain evidence="6">Whitten #5841</strain>
        <tissue evidence="6">Leaf</tissue>
    </source>
</reference>
<dbReference type="OMA" id="MSKQANC"/>
<feature type="region of interest" description="Disordered" evidence="3">
    <location>
        <begin position="529"/>
        <end position="591"/>
    </location>
</feature>
<feature type="domain" description="NPH3" evidence="5">
    <location>
        <begin position="227"/>
        <end position="523"/>
    </location>
</feature>
<dbReference type="OrthoDB" id="624345at2759"/>
<dbReference type="SMART" id="SM00225">
    <property type="entry name" value="BTB"/>
    <property type="match status" value="1"/>
</dbReference>
<feature type="compositionally biased region" description="Polar residues" evidence="3">
    <location>
        <begin position="648"/>
        <end position="657"/>
    </location>
</feature>
<dbReference type="EMBL" id="CM035424">
    <property type="protein sequence ID" value="KAH7352093.1"/>
    <property type="molecule type" value="Genomic_DNA"/>
</dbReference>
<evidence type="ECO:0008006" key="8">
    <source>
        <dbReference type="Google" id="ProtNLM"/>
    </source>
</evidence>
<dbReference type="InterPro" id="IPR027356">
    <property type="entry name" value="NPH3_dom"/>
</dbReference>
<evidence type="ECO:0000313" key="6">
    <source>
        <dbReference type="EMBL" id="KAH7352093.1"/>
    </source>
</evidence>